<dbReference type="eggNOG" id="ENOG50346ZY">
    <property type="taxonomic scope" value="Bacteria"/>
</dbReference>
<dbReference type="OrthoDB" id="8448891at2"/>
<keyword evidence="1" id="KW-1133">Transmembrane helix</keyword>
<sequence>MSWPTLVNVLQSGAFVAIILAAVGFPLKIWIQSSVSHRFDRKLEGLRNSISRNNSRLDSLQSSSLSLMSARQAALDARCLQGIQALWSATVDQRRFKAAVQMLQRLNVPEIAKTMEEGGQDREKMKELGAGLFSVLGLDNAPPADGQRPDHERLFVPSAAWAAFEALRSTNMQAVAILASMKAGIGPSLVVDIADVNKLIMLALPHMSDFMASHPDSGAFFVTDSLENMIFDQLAAALDSPDADRKIIEKASYITSRIQNHAVSILEDIPERYKRSEALEPPQK</sequence>
<keyword evidence="3" id="KW-1185">Reference proteome</keyword>
<evidence type="ECO:0000313" key="3">
    <source>
        <dbReference type="Proteomes" id="UP000012062"/>
    </source>
</evidence>
<evidence type="ECO:0000256" key="1">
    <source>
        <dbReference type="SAM" id="Phobius"/>
    </source>
</evidence>
<evidence type="ECO:0000313" key="2">
    <source>
        <dbReference type="EMBL" id="CCV06716.1"/>
    </source>
</evidence>
<keyword evidence="1" id="KW-0812">Transmembrane</keyword>
<comment type="caution">
    <text evidence="2">The sequence shown here is derived from an EMBL/GenBank/DDBJ whole genome shotgun (WGS) entry which is preliminary data.</text>
</comment>
<dbReference type="AlphaFoldDB" id="M5F4B6"/>
<organism evidence="2 3">
    <name type="scientific">Mesorhizobium metallidurans STM 2683</name>
    <dbReference type="NCBI Taxonomy" id="1297569"/>
    <lineage>
        <taxon>Bacteria</taxon>
        <taxon>Pseudomonadati</taxon>
        <taxon>Pseudomonadota</taxon>
        <taxon>Alphaproteobacteria</taxon>
        <taxon>Hyphomicrobiales</taxon>
        <taxon>Phyllobacteriaceae</taxon>
        <taxon>Mesorhizobium</taxon>
    </lineage>
</organism>
<reference evidence="2 3" key="1">
    <citation type="submission" date="2013-02" db="EMBL/GenBank/DDBJ databases">
        <authorList>
            <person name="Genoscope - CEA"/>
        </authorList>
    </citation>
    <scope>NUCLEOTIDE SEQUENCE [LARGE SCALE GENOMIC DNA]</scope>
    <source>
        <strain evidence="2 3">STM 2683</strain>
    </source>
</reference>
<accession>M5F4B6</accession>
<protein>
    <submittedName>
        <fullName evidence="2">Uncharacterized protein</fullName>
    </submittedName>
</protein>
<gene>
    <name evidence="2" type="ORF">MESS2_350088</name>
</gene>
<dbReference type="STRING" id="1297569.MESS2_350088"/>
<dbReference type="Proteomes" id="UP000012062">
    <property type="component" value="Unassembled WGS sequence"/>
</dbReference>
<keyword evidence="1" id="KW-0472">Membrane</keyword>
<dbReference type="EMBL" id="CAUM01000101">
    <property type="protein sequence ID" value="CCV06716.1"/>
    <property type="molecule type" value="Genomic_DNA"/>
</dbReference>
<name>M5F4B6_9HYPH</name>
<dbReference type="RefSeq" id="WP_008875636.1">
    <property type="nucleotide sequence ID" value="NZ_CAUM01000101.1"/>
</dbReference>
<proteinExistence type="predicted"/>
<feature type="transmembrane region" description="Helical" evidence="1">
    <location>
        <begin position="12"/>
        <end position="31"/>
    </location>
</feature>